<sequence length="211" mass="23723">MSSRKKFDFDKLASKENLNKTVNSLKAKGYKVHLAKNGNETLNIIKRLIPGGVSVMNGSSVTLEQIGYQEYLKSGNHGWIDLHAKVNSEKDPAVRSKLRNQAVFSEYYVGSVHALTEGGDFIVASNTGSQLPHIVYTSANLIFVVSTKKIVPDLDFSMKRLEDYVFPLEEKHMQKLYKVGSNISKIVIFKKEAAFLKRKIHFILVTENLGF</sequence>
<evidence type="ECO:0000313" key="2">
    <source>
        <dbReference type="EMBL" id="OGG33912.1"/>
    </source>
</evidence>
<reference evidence="2 3" key="1">
    <citation type="journal article" date="2016" name="Nat. Commun.">
        <title>Thousands of microbial genomes shed light on interconnected biogeochemical processes in an aquifer system.</title>
        <authorList>
            <person name="Anantharaman K."/>
            <person name="Brown C.T."/>
            <person name="Hug L.A."/>
            <person name="Sharon I."/>
            <person name="Castelle C.J."/>
            <person name="Probst A.J."/>
            <person name="Thomas B.C."/>
            <person name="Singh A."/>
            <person name="Wilkins M.J."/>
            <person name="Karaoz U."/>
            <person name="Brodie E.L."/>
            <person name="Williams K.H."/>
            <person name="Hubbard S.S."/>
            <person name="Banfield J.F."/>
        </authorList>
    </citation>
    <scope>NUCLEOTIDE SEQUENCE [LARGE SCALE GENOMIC DNA]</scope>
</reference>
<dbReference type="STRING" id="1798391.A2968_07520"/>
<dbReference type="Pfam" id="PF02589">
    <property type="entry name" value="LUD_dom"/>
    <property type="match status" value="1"/>
</dbReference>
<comment type="caution">
    <text evidence="2">The sequence shown here is derived from an EMBL/GenBank/DDBJ whole genome shotgun (WGS) entry which is preliminary data.</text>
</comment>
<proteinExistence type="predicted"/>
<feature type="domain" description="LUD" evidence="1">
    <location>
        <begin position="19"/>
        <end position="205"/>
    </location>
</feature>
<name>A0A1F6BAX1_9BACT</name>
<dbReference type="PANTHER" id="PTHR36179:SF2">
    <property type="entry name" value="LUD DOMAIN-CONTAINING PROTEIN"/>
    <property type="match status" value="1"/>
</dbReference>
<organism evidence="2 3">
    <name type="scientific">Candidatus Gottesmanbacteria bacterium RIFCSPLOWO2_01_FULL_42_22</name>
    <dbReference type="NCBI Taxonomy" id="1798391"/>
    <lineage>
        <taxon>Bacteria</taxon>
        <taxon>Candidatus Gottesmaniibacteriota</taxon>
    </lineage>
</organism>
<dbReference type="EMBL" id="MFJU01000038">
    <property type="protein sequence ID" value="OGG33912.1"/>
    <property type="molecule type" value="Genomic_DNA"/>
</dbReference>
<accession>A0A1F6BAX1</accession>
<dbReference type="InterPro" id="IPR003741">
    <property type="entry name" value="LUD_dom"/>
</dbReference>
<evidence type="ECO:0000259" key="1">
    <source>
        <dbReference type="Pfam" id="PF02589"/>
    </source>
</evidence>
<dbReference type="Proteomes" id="UP000176228">
    <property type="component" value="Unassembled WGS sequence"/>
</dbReference>
<dbReference type="AlphaFoldDB" id="A0A1F6BAX1"/>
<protein>
    <recommendedName>
        <fullName evidence="1">LUD domain-containing protein</fullName>
    </recommendedName>
</protein>
<dbReference type="PANTHER" id="PTHR36179">
    <property type="entry name" value="LUD_DOM DOMAIN-CONTAINING PROTEIN"/>
    <property type="match status" value="1"/>
</dbReference>
<evidence type="ECO:0000313" key="3">
    <source>
        <dbReference type="Proteomes" id="UP000176228"/>
    </source>
</evidence>
<gene>
    <name evidence="2" type="ORF">A2968_07520</name>
</gene>